<accession>A0A499UTR8</accession>
<evidence type="ECO:0000313" key="3">
    <source>
        <dbReference type="Proteomes" id="UP000463951"/>
    </source>
</evidence>
<proteinExistence type="predicted"/>
<evidence type="ECO:0008006" key="4">
    <source>
        <dbReference type="Google" id="ProtNLM"/>
    </source>
</evidence>
<evidence type="ECO:0000256" key="1">
    <source>
        <dbReference type="SAM" id="MobiDB-lite"/>
    </source>
</evidence>
<dbReference type="AlphaFoldDB" id="A0A499UTR8"/>
<gene>
    <name evidence="2" type="ORF">SSPO_081310</name>
</gene>
<dbReference type="Proteomes" id="UP000463951">
    <property type="component" value="Chromosome"/>
</dbReference>
<name>A0A499UTR8_9ACTN</name>
<feature type="region of interest" description="Disordered" evidence="1">
    <location>
        <begin position="134"/>
        <end position="165"/>
    </location>
</feature>
<sequence>MTVCAVDFLTDILGEPYQSIDLPLTADDEGDVVATLVRRRSADPGAAAGGSRRAVLYVHGFVDYGQGKERAVEEERVDRPLPGPPVGLGRLAATRKLPVPLNPHYVHSLHRDFRGSWEFDLALKPVEGFVAHRRSARRPAPYSPAREHTEKGPGGLGDDMGTTATPEKTPNRHMAGEMAGFMCPPDTFPAGLRINPARSGPTHAPMTSSFMCGYGMAADTGEGPTVQRTMVMTQRSSANARRHSKALFPATEVQVAGPAGAGGAGRPSDARAWSMLVGPEY</sequence>
<protein>
    <recommendedName>
        <fullName evidence="4">Alpha/beta hydrolase</fullName>
    </recommendedName>
</protein>
<reference evidence="2 3" key="1">
    <citation type="journal article" date="2020" name="Int. J. Syst. Evol. Microbiol.">
        <title>Reclassification of Streptomyces castelarensis and Streptomyces sporoclivatus as later heterotypic synonyms of Streptomyces antimycoticus.</title>
        <authorList>
            <person name="Komaki H."/>
            <person name="Tamura T."/>
        </authorList>
    </citation>
    <scope>NUCLEOTIDE SEQUENCE [LARGE SCALE GENOMIC DNA]</scope>
    <source>
        <strain evidence="2 3">NBRC 100767</strain>
    </source>
</reference>
<evidence type="ECO:0000313" key="2">
    <source>
        <dbReference type="EMBL" id="BBJ45413.1"/>
    </source>
</evidence>
<organism evidence="2 3">
    <name type="scientific">Streptomyces antimycoticus</name>
    <dbReference type="NCBI Taxonomy" id="68175"/>
    <lineage>
        <taxon>Bacteria</taxon>
        <taxon>Bacillati</taxon>
        <taxon>Actinomycetota</taxon>
        <taxon>Actinomycetes</taxon>
        <taxon>Kitasatosporales</taxon>
        <taxon>Streptomycetaceae</taxon>
        <taxon>Streptomyces</taxon>
        <taxon>Streptomyces violaceusniger group</taxon>
    </lineage>
</organism>
<dbReference type="EMBL" id="AP019620">
    <property type="protein sequence ID" value="BBJ45413.1"/>
    <property type="molecule type" value="Genomic_DNA"/>
</dbReference>